<dbReference type="Pfam" id="PF01610">
    <property type="entry name" value="DDE_Tnp_ISL3"/>
    <property type="match status" value="1"/>
</dbReference>
<dbReference type="InterPro" id="IPR047951">
    <property type="entry name" value="Transpos_ISL3"/>
</dbReference>
<proteinExistence type="predicted"/>
<dbReference type="PANTHER" id="PTHR33498">
    <property type="entry name" value="TRANSPOSASE FOR INSERTION SEQUENCE ELEMENT IS1557"/>
    <property type="match status" value="1"/>
</dbReference>
<accession>A0A1Y4SWK0</accession>
<protein>
    <submittedName>
        <fullName evidence="2">ISL3 family transposase</fullName>
    </submittedName>
</protein>
<comment type="caution">
    <text evidence="2">The sequence shown here is derived from an EMBL/GenBank/DDBJ whole genome shotgun (WGS) entry which is preliminary data.</text>
</comment>
<evidence type="ECO:0000313" key="3">
    <source>
        <dbReference type="Proteomes" id="UP000195305"/>
    </source>
</evidence>
<evidence type="ECO:0000259" key="1">
    <source>
        <dbReference type="Pfam" id="PF01610"/>
    </source>
</evidence>
<feature type="domain" description="Transposase IS204/IS1001/IS1096/IS1165 DDE" evidence="1">
    <location>
        <begin position="84"/>
        <end position="364"/>
    </location>
</feature>
<name>A0A1Y4SWK0_9FIRM</name>
<dbReference type="Proteomes" id="UP000195305">
    <property type="component" value="Unassembled WGS sequence"/>
</dbReference>
<keyword evidence="3" id="KW-1185">Reference proteome</keyword>
<dbReference type="EMBL" id="NFLJ01000018">
    <property type="protein sequence ID" value="OUQ34298.1"/>
    <property type="molecule type" value="Genomic_DNA"/>
</dbReference>
<sequence>MINYRARRYRCPKCHKTFMESNPFTVAGSRISLATVYNILEDLRKPNMTFRDVAERYHISQTTAAHVFDSFVSISRRPLPEYLLIDEVYAFKSAHSKYVCVLVDFETQNIVDVLPSRRKQTLMDYFFSIPLEERKNVKIVSFDMWETYRIVSKIMFPNAICATDHFHVKQEFGRKIDRVRIDVMNKYYSRKKYLEKKKEKTKTEKLELKEASKHYYALKKCNWMFFSNDNRIFDPNEKKIYNHTLEGYYNYYDILEFMVRHDSVLDLAYDLKYELDEFYSRSNEKNALKNIEELIISFRNSQIKEMMDFGNTLVKWKYEIVNSFVPANGRRISNGLIENRNKSIKLLKHSSNGYLNWHRFKTRIMYSLNKDSTYHLYPIKNKGDFTE</sequence>
<dbReference type="NCBIfam" id="NF033550">
    <property type="entry name" value="transpos_ISL3"/>
    <property type="match status" value="1"/>
</dbReference>
<dbReference type="InterPro" id="IPR002560">
    <property type="entry name" value="Transposase_DDE"/>
</dbReference>
<gene>
    <name evidence="2" type="ORF">B5E75_07255</name>
</gene>
<dbReference type="AlphaFoldDB" id="A0A1Y4SWK0"/>
<dbReference type="PANTHER" id="PTHR33498:SF1">
    <property type="entry name" value="TRANSPOSASE FOR INSERTION SEQUENCE ELEMENT IS1557"/>
    <property type="match status" value="1"/>
</dbReference>
<organism evidence="2 3">
    <name type="scientific">Massilimicrobiota timonensis</name>
    <dbReference type="NCBI Taxonomy" id="1776392"/>
    <lineage>
        <taxon>Bacteria</taxon>
        <taxon>Bacillati</taxon>
        <taxon>Bacillota</taxon>
        <taxon>Erysipelotrichia</taxon>
        <taxon>Erysipelotrichales</taxon>
        <taxon>Erysipelotrichaceae</taxon>
        <taxon>Massilimicrobiota</taxon>
    </lineage>
</organism>
<evidence type="ECO:0000313" key="2">
    <source>
        <dbReference type="EMBL" id="OUQ34298.1"/>
    </source>
</evidence>
<reference evidence="2 3" key="1">
    <citation type="journal article" date="2018" name="BMC Genomics">
        <title>Whole genome sequencing and function prediction of 133 gut anaerobes isolated from chicken caecum in pure cultures.</title>
        <authorList>
            <person name="Medvecky M."/>
            <person name="Cejkova D."/>
            <person name="Polansky O."/>
            <person name="Karasova D."/>
            <person name="Kubasova T."/>
            <person name="Cizek A."/>
            <person name="Rychlik I."/>
        </authorList>
    </citation>
    <scope>NUCLEOTIDE SEQUENCE [LARGE SCALE GENOMIC DNA]</scope>
    <source>
        <strain evidence="2 3">An13</strain>
    </source>
</reference>